<dbReference type="PANTHER" id="PTHR47931">
    <property type="entry name" value="OS01G0228400 PROTEIN"/>
    <property type="match status" value="1"/>
</dbReference>
<dbReference type="NCBIfam" id="TIGR00756">
    <property type="entry name" value="PPR"/>
    <property type="match status" value="3"/>
</dbReference>
<feature type="repeat" description="PPR" evidence="2">
    <location>
        <begin position="169"/>
        <end position="203"/>
    </location>
</feature>
<feature type="repeat" description="PPR" evidence="2">
    <location>
        <begin position="239"/>
        <end position="273"/>
    </location>
</feature>
<dbReference type="InterPro" id="IPR002885">
    <property type="entry name" value="PPR_rpt"/>
</dbReference>
<evidence type="ECO:0000313" key="4">
    <source>
        <dbReference type="Proteomes" id="UP000734854"/>
    </source>
</evidence>
<proteinExistence type="predicted"/>
<dbReference type="EMBL" id="JACMSC010000016">
    <property type="protein sequence ID" value="KAG6482573.1"/>
    <property type="molecule type" value="Genomic_DNA"/>
</dbReference>
<gene>
    <name evidence="3" type="ORF">ZIOFF_059205</name>
</gene>
<dbReference type="AlphaFoldDB" id="A0A8J5FAX2"/>
<evidence type="ECO:0000256" key="1">
    <source>
        <dbReference type="ARBA" id="ARBA00022737"/>
    </source>
</evidence>
<dbReference type="InterPro" id="IPR011990">
    <property type="entry name" value="TPR-like_helical_dom_sf"/>
</dbReference>
<dbReference type="Pfam" id="PF13041">
    <property type="entry name" value="PPR_2"/>
    <property type="match status" value="2"/>
</dbReference>
<evidence type="ECO:0000256" key="2">
    <source>
        <dbReference type="PROSITE-ProRule" id="PRU00708"/>
    </source>
</evidence>
<evidence type="ECO:0000313" key="3">
    <source>
        <dbReference type="EMBL" id="KAG6482573.1"/>
    </source>
</evidence>
<keyword evidence="4" id="KW-1185">Reference proteome</keyword>
<organism evidence="3 4">
    <name type="scientific">Zingiber officinale</name>
    <name type="common">Ginger</name>
    <name type="synonym">Amomum zingiber</name>
    <dbReference type="NCBI Taxonomy" id="94328"/>
    <lineage>
        <taxon>Eukaryota</taxon>
        <taxon>Viridiplantae</taxon>
        <taxon>Streptophyta</taxon>
        <taxon>Embryophyta</taxon>
        <taxon>Tracheophyta</taxon>
        <taxon>Spermatophyta</taxon>
        <taxon>Magnoliopsida</taxon>
        <taxon>Liliopsida</taxon>
        <taxon>Zingiberales</taxon>
        <taxon>Zingiberaceae</taxon>
        <taxon>Zingiber</taxon>
    </lineage>
</organism>
<name>A0A8J5FAX2_ZINOF</name>
<dbReference type="Pfam" id="PF12854">
    <property type="entry name" value="PPR_1"/>
    <property type="match status" value="1"/>
</dbReference>
<dbReference type="PANTHER" id="PTHR47931:SF3">
    <property type="entry name" value="PENTATRICOPEPTIDE REPEAT-CONTAINING PROTEIN, MITOCHONDRIAL"/>
    <property type="match status" value="1"/>
</dbReference>
<keyword evidence="1" id="KW-0677">Repeat</keyword>
<protein>
    <recommendedName>
        <fullName evidence="5">Pentatricopeptide repeat-containing protein</fullName>
    </recommendedName>
</protein>
<evidence type="ECO:0008006" key="5">
    <source>
        <dbReference type="Google" id="ProtNLM"/>
    </source>
</evidence>
<dbReference type="PROSITE" id="PS51375">
    <property type="entry name" value="PPR"/>
    <property type="match status" value="3"/>
</dbReference>
<sequence length="490" mass="55118">MVLTRRHVALLVHARRCFSASAVPRPACVHEVRRLALLRRFSDIESLLEPLKDSKDASSEPFLASVAAAYASAGMVEHAFRTLEDLPRLGSPRTALSLNALLSALNHSPRRLGHHRLVPELFSDVPRKFSIVPDAVSYGILVKYYCLAGESKKAFPIIKEMEEKKIEVTSVIYTTILDSLYKDSKPQEAETLWKEMGIKGVKPDLPAYNVRVMHKALVGKPDEVLDLIAEMEAAGLEPDIISYNYLIACYCKHRKTKDAKKVYHGLEEKGCVPNSVTFMNLLSALSKNRDFVGCMKVLADCIKHSNIPDLGSIKLLVKELVKASRPRDARRVITRLEKKFPEDFVGDWKKLEKLVSRSKDVKKSDQKIDAPHMKDRNDVAMASGRILGSLVLCDQRHGSNECLRNYLLFCYGIPLLQHQKLIAILGIPEIIKHICLHIMEVVPVRRMHGENLHITPSTNASELPPSRRISSDYAAGCQYNHISVEFPRHV</sequence>
<comment type="caution">
    <text evidence="3">The sequence shown here is derived from an EMBL/GenBank/DDBJ whole genome shotgun (WGS) entry which is preliminary data.</text>
</comment>
<dbReference type="Gene3D" id="1.25.40.10">
    <property type="entry name" value="Tetratricopeptide repeat domain"/>
    <property type="match status" value="2"/>
</dbReference>
<feature type="repeat" description="PPR" evidence="2">
    <location>
        <begin position="134"/>
        <end position="168"/>
    </location>
</feature>
<accession>A0A8J5FAX2</accession>
<dbReference type="Proteomes" id="UP000734854">
    <property type="component" value="Unassembled WGS sequence"/>
</dbReference>
<reference evidence="3 4" key="1">
    <citation type="submission" date="2020-08" db="EMBL/GenBank/DDBJ databases">
        <title>Plant Genome Project.</title>
        <authorList>
            <person name="Zhang R.-G."/>
        </authorList>
    </citation>
    <scope>NUCLEOTIDE SEQUENCE [LARGE SCALE GENOMIC DNA]</scope>
    <source>
        <tissue evidence="3">Rhizome</tissue>
    </source>
</reference>